<dbReference type="Proteomes" id="UP000261680">
    <property type="component" value="Unplaced"/>
</dbReference>
<feature type="region of interest" description="Disordered" evidence="1">
    <location>
        <begin position="52"/>
        <end position="228"/>
    </location>
</feature>
<feature type="compositionally biased region" description="Low complexity" evidence="1">
    <location>
        <begin position="184"/>
        <end position="196"/>
    </location>
</feature>
<dbReference type="RefSeq" id="XP_040495654.1">
    <property type="nucleotide sequence ID" value="XM_040639720.1"/>
</dbReference>
<feature type="compositionally biased region" description="Low complexity" evidence="1">
    <location>
        <begin position="79"/>
        <end position="96"/>
    </location>
</feature>
<organism evidence="2 3">
    <name type="scientific">Ursus maritimus</name>
    <name type="common">Polar bear</name>
    <name type="synonym">Thalarctos maritimus</name>
    <dbReference type="NCBI Taxonomy" id="29073"/>
    <lineage>
        <taxon>Eukaryota</taxon>
        <taxon>Metazoa</taxon>
        <taxon>Chordata</taxon>
        <taxon>Craniata</taxon>
        <taxon>Vertebrata</taxon>
        <taxon>Euteleostomi</taxon>
        <taxon>Mammalia</taxon>
        <taxon>Eutheria</taxon>
        <taxon>Laurasiatheria</taxon>
        <taxon>Carnivora</taxon>
        <taxon>Caniformia</taxon>
        <taxon>Ursidae</taxon>
        <taxon>Ursus</taxon>
    </lineage>
</organism>
<reference evidence="3" key="1">
    <citation type="submission" date="2025-08" db="UniProtKB">
        <authorList>
            <consortium name="RefSeq"/>
        </authorList>
    </citation>
    <scope>IDENTIFICATION</scope>
    <source>
        <tissue evidence="3">Whole blood</tissue>
    </source>
</reference>
<gene>
    <name evidence="3" type="primary">CD151</name>
</gene>
<accession>A0A8M1GW46</accession>
<feature type="compositionally biased region" description="Low complexity" evidence="1">
    <location>
        <begin position="136"/>
        <end position="162"/>
    </location>
</feature>
<name>A0A8M1GW46_URSMA</name>
<evidence type="ECO:0000256" key="1">
    <source>
        <dbReference type="SAM" id="MobiDB-lite"/>
    </source>
</evidence>
<sequence length="228" mass="23521">MPSRLDCLWQGPQACAPGCPPYCTQRDLTPASDHASRFQFCRPCSLRVVPGFQGENQTRAGPGGGPGFGHTSPSPVPPSSEGVSPWLGCGRPRAAARPPPQSRADPQRRRRLMSPPRRLPCGALSGPAPRPPPWAGPAGRGRSASHSQAPAGGAVSALRAAAPRPPPPPPGRTLTRGRPDQNTGPGLSPPAAGSGLCLLWRPSRSGSVPAAATRRGDGILPSQRGPDL</sequence>
<feature type="compositionally biased region" description="Low complexity" evidence="1">
    <location>
        <begin position="113"/>
        <end position="127"/>
    </location>
</feature>
<dbReference type="AlphaFoldDB" id="A0A8M1GW46"/>
<protein>
    <submittedName>
        <fullName evidence="3">CD151 antigen isoform X2</fullName>
    </submittedName>
</protein>
<proteinExistence type="predicted"/>
<evidence type="ECO:0000313" key="3">
    <source>
        <dbReference type="RefSeq" id="XP_040495654.1"/>
    </source>
</evidence>
<dbReference type="CTD" id="977"/>
<keyword evidence="2" id="KW-1185">Reference proteome</keyword>
<dbReference type="GeneID" id="103671044"/>
<evidence type="ECO:0000313" key="2">
    <source>
        <dbReference type="Proteomes" id="UP000261680"/>
    </source>
</evidence>